<dbReference type="EMBL" id="CP014841">
    <property type="protein sequence ID" value="AND70898.1"/>
    <property type="molecule type" value="Genomic_DNA"/>
</dbReference>
<dbReference type="RefSeq" id="WP_063673872.1">
    <property type="nucleotide sequence ID" value="NZ_CP014841.1"/>
</dbReference>
<dbReference type="PANTHER" id="PTHR32060">
    <property type="entry name" value="TAIL-SPECIFIC PROTEASE"/>
    <property type="match status" value="1"/>
</dbReference>
<comment type="similarity">
    <text evidence="1 5">Belongs to the peptidase S41A family.</text>
</comment>
<evidence type="ECO:0000313" key="8">
    <source>
        <dbReference type="EMBL" id="AND70898.1"/>
    </source>
</evidence>
<dbReference type="SMART" id="SM00245">
    <property type="entry name" value="TSPc"/>
    <property type="match status" value="1"/>
</dbReference>
<dbReference type="CDD" id="cd07560">
    <property type="entry name" value="Peptidase_S41_CPP"/>
    <property type="match status" value="1"/>
</dbReference>
<dbReference type="SUPFAM" id="SSF52096">
    <property type="entry name" value="ClpP/crotonase"/>
    <property type="match status" value="1"/>
</dbReference>
<name>A0A160N5E7_9GAMM</name>
<dbReference type="NCBIfam" id="TIGR00225">
    <property type="entry name" value="prc"/>
    <property type="match status" value="1"/>
</dbReference>
<keyword evidence="6" id="KW-0732">Signal</keyword>
<dbReference type="Gene3D" id="3.90.226.10">
    <property type="entry name" value="2-enoyl-CoA Hydratase, Chain A, domain 1"/>
    <property type="match status" value="1"/>
</dbReference>
<keyword evidence="3 5" id="KW-0378">Hydrolase</keyword>
<reference evidence="8 9" key="1">
    <citation type="submission" date="2016-02" db="EMBL/GenBank/DDBJ databases">
        <title>Complete genome sequencing and analysis of ATSB10, Dyella thiooxydans isolated from rhizosphere soil of sunflower (Helianthus annuus L.).</title>
        <authorList>
            <person name="Lee Y."/>
            <person name="Hwangbo K."/>
            <person name="Chung H."/>
            <person name="Yoo J."/>
            <person name="Kim K.Y."/>
            <person name="Sa T.M."/>
            <person name="Um Y."/>
            <person name="Madhaiyan M."/>
        </authorList>
    </citation>
    <scope>NUCLEOTIDE SEQUENCE [LARGE SCALE GENOMIC DNA]</scope>
    <source>
        <strain evidence="8 9">ATSB10</strain>
    </source>
</reference>
<evidence type="ECO:0000256" key="1">
    <source>
        <dbReference type="ARBA" id="ARBA00009179"/>
    </source>
</evidence>
<dbReference type="PROSITE" id="PS50106">
    <property type="entry name" value="PDZ"/>
    <property type="match status" value="1"/>
</dbReference>
<dbReference type="PANTHER" id="PTHR32060:SF22">
    <property type="entry name" value="CARBOXYL-TERMINAL-PROCESSING PEPTIDASE 3, CHLOROPLASTIC"/>
    <property type="match status" value="1"/>
</dbReference>
<organism evidence="8 9">
    <name type="scientific">Dyella thiooxydans</name>
    <dbReference type="NCBI Taxonomy" id="445710"/>
    <lineage>
        <taxon>Bacteria</taxon>
        <taxon>Pseudomonadati</taxon>
        <taxon>Pseudomonadota</taxon>
        <taxon>Gammaproteobacteria</taxon>
        <taxon>Lysobacterales</taxon>
        <taxon>Rhodanobacteraceae</taxon>
        <taxon>Dyella</taxon>
    </lineage>
</organism>
<dbReference type="KEGG" id="dtx:ATSB10_34440"/>
<dbReference type="InterPro" id="IPR036034">
    <property type="entry name" value="PDZ_sf"/>
</dbReference>
<dbReference type="STRING" id="445710.ATSB10_34440"/>
<gene>
    <name evidence="8" type="ORF">ATSB10_34440</name>
</gene>
<dbReference type="GO" id="GO:0030288">
    <property type="term" value="C:outer membrane-bounded periplasmic space"/>
    <property type="evidence" value="ECO:0007669"/>
    <property type="project" value="TreeGrafter"/>
</dbReference>
<dbReference type="InterPro" id="IPR040573">
    <property type="entry name" value="TSP_N"/>
</dbReference>
<dbReference type="SMART" id="SM00228">
    <property type="entry name" value="PDZ"/>
    <property type="match status" value="1"/>
</dbReference>
<dbReference type="InterPro" id="IPR029045">
    <property type="entry name" value="ClpP/crotonase-like_dom_sf"/>
</dbReference>
<dbReference type="GO" id="GO:0004252">
    <property type="term" value="F:serine-type endopeptidase activity"/>
    <property type="evidence" value="ECO:0007669"/>
    <property type="project" value="UniProtKB-EC"/>
</dbReference>
<dbReference type="InterPro" id="IPR005151">
    <property type="entry name" value="Tail-specific_protease"/>
</dbReference>
<sequence>MTLRPALALLIALTFAGSVPGAHAQDSAAPAGAATTAPAPKYATLPLEPTATEADAAQLSARFLTRFHYDAQPLDDAMSARIYKKYLDQLDGEKVFFTQEDLAKFAPLKTRLDDAIWNKDLSGPFSIFNLYVQRAKERMHYALGLLPKGFDFTKDESYVVDREKADWPKNQAELDNLWRERVKNDWLRLKLAGKDDADIRKTLTKRYNTLLDRIKQLDGEDAFQSFMTAYAETTDPHTDYLGPRLAENFDISMKLSLEGIGAVLQARDEYTQIREIVPGGPAAKSGKLHVGDRIVAIGQDNGPMVDVIGWRLDDVVAKIRGKKDTTVRLEILPADSGPDGKHELVTLVRKKVVVEEQAAKSKVIDVKDGDVSRKIGVIELPTFYADFAARAKGDPNYKSATRDVAKLLTKLKADGVQGVIVDLRNNGGGSLDEANELTGLFIDKGPVVQVRKADGDVEVEGDDQPGLAWSGPMAVLVNRGTASASEIFSAAIQDYGRGLVIGEPTFGKGTVQNLVDLDRFAQTDSEKPQMGELKMTIAEFFRINGGSTQLKGVTPDIQYPKNGDEKDFGESTYDNALPWTQIPPADYKPVADLKAYLPQLTQMHDARVAKSPAWKLMLDQLAQYKKMRDKTTISLNYDKRLAERKELDKIQADFLARRKAIDGDAVPSNPDSTLDDGLNANERSLKSELKAEKEAKDAKDVELDETAHILFDAIGLIQSNPKLAAEVLPYGGKFSERTVAAAPTPAAASAETRTKP</sequence>
<dbReference type="AlphaFoldDB" id="A0A160N5E7"/>
<dbReference type="EC" id="3.4.21.102" evidence="8"/>
<proteinExistence type="inferred from homology"/>
<accession>A0A160N5E7</accession>
<dbReference type="Gene3D" id="2.30.42.10">
    <property type="match status" value="1"/>
</dbReference>
<evidence type="ECO:0000256" key="4">
    <source>
        <dbReference type="ARBA" id="ARBA00022825"/>
    </source>
</evidence>
<protein>
    <submittedName>
        <fullName evidence="8">Peptidase S41</fullName>
        <ecNumber evidence="8">3.4.21.102</ecNumber>
    </submittedName>
</protein>
<dbReference type="OrthoDB" id="9812068at2"/>
<evidence type="ECO:0000256" key="3">
    <source>
        <dbReference type="ARBA" id="ARBA00022801"/>
    </source>
</evidence>
<keyword evidence="9" id="KW-1185">Reference proteome</keyword>
<dbReference type="GO" id="GO:0007165">
    <property type="term" value="P:signal transduction"/>
    <property type="evidence" value="ECO:0007669"/>
    <property type="project" value="TreeGrafter"/>
</dbReference>
<evidence type="ECO:0000256" key="2">
    <source>
        <dbReference type="ARBA" id="ARBA00022670"/>
    </source>
</evidence>
<dbReference type="FunFam" id="3.90.226.10:FF:000090">
    <property type="entry name" value="Tail-specific protease"/>
    <property type="match status" value="1"/>
</dbReference>
<evidence type="ECO:0000313" key="9">
    <source>
        <dbReference type="Proteomes" id="UP000077255"/>
    </source>
</evidence>
<feature type="signal peptide" evidence="6">
    <location>
        <begin position="1"/>
        <end position="24"/>
    </location>
</feature>
<dbReference type="CDD" id="cd06782">
    <property type="entry name" value="cpPDZ_CPP-like"/>
    <property type="match status" value="1"/>
</dbReference>
<dbReference type="Pfam" id="PF00595">
    <property type="entry name" value="PDZ"/>
    <property type="match status" value="1"/>
</dbReference>
<dbReference type="SUPFAM" id="SSF50156">
    <property type="entry name" value="PDZ domain-like"/>
    <property type="match status" value="1"/>
</dbReference>
<dbReference type="PATRIC" id="fig|445710.3.peg.3443"/>
<feature type="domain" description="PDZ" evidence="7">
    <location>
        <begin position="250"/>
        <end position="320"/>
    </location>
</feature>
<dbReference type="Pfam" id="PF17804">
    <property type="entry name" value="TSP_NTD"/>
    <property type="match status" value="1"/>
</dbReference>
<dbReference type="Pfam" id="PF11818">
    <property type="entry name" value="DUF3340"/>
    <property type="match status" value="1"/>
</dbReference>
<dbReference type="InterPro" id="IPR001478">
    <property type="entry name" value="PDZ"/>
</dbReference>
<dbReference type="InterPro" id="IPR004447">
    <property type="entry name" value="Peptidase_S41A"/>
</dbReference>
<keyword evidence="2 5" id="KW-0645">Protease</keyword>
<keyword evidence="4 5" id="KW-0720">Serine protease</keyword>
<dbReference type="InterPro" id="IPR020992">
    <property type="entry name" value="Tail_Prtase_C"/>
</dbReference>
<evidence type="ECO:0000256" key="6">
    <source>
        <dbReference type="SAM" id="SignalP"/>
    </source>
</evidence>
<evidence type="ECO:0000259" key="7">
    <source>
        <dbReference type="PROSITE" id="PS50106"/>
    </source>
</evidence>
<dbReference type="Proteomes" id="UP000077255">
    <property type="component" value="Chromosome"/>
</dbReference>
<evidence type="ECO:0000256" key="5">
    <source>
        <dbReference type="RuleBase" id="RU004404"/>
    </source>
</evidence>
<feature type="chain" id="PRO_5007818717" evidence="6">
    <location>
        <begin position="25"/>
        <end position="756"/>
    </location>
</feature>
<dbReference type="GO" id="GO:0006508">
    <property type="term" value="P:proteolysis"/>
    <property type="evidence" value="ECO:0007669"/>
    <property type="project" value="UniProtKB-KW"/>
</dbReference>
<dbReference type="Pfam" id="PF03572">
    <property type="entry name" value="Peptidase_S41"/>
    <property type="match status" value="1"/>
</dbReference>